<feature type="compositionally biased region" description="Basic residues" evidence="1">
    <location>
        <begin position="532"/>
        <end position="548"/>
    </location>
</feature>
<dbReference type="Gene3D" id="1.10.510.10">
    <property type="entry name" value="Transferase(Phosphotransferase) domain 1"/>
    <property type="match status" value="1"/>
</dbReference>
<reference evidence="3" key="1">
    <citation type="submission" date="2023-06" db="EMBL/GenBank/DDBJ databases">
        <title>Genome-scale phylogeny and comparative genomics of the fungal order Sordariales.</title>
        <authorList>
            <consortium name="Lawrence Berkeley National Laboratory"/>
            <person name="Hensen N."/>
            <person name="Bonometti L."/>
            <person name="Westerberg I."/>
            <person name="Brannstrom I.O."/>
            <person name="Guillou S."/>
            <person name="Cros-Aarteil S."/>
            <person name="Calhoun S."/>
            <person name="Haridas S."/>
            <person name="Kuo A."/>
            <person name="Mondo S."/>
            <person name="Pangilinan J."/>
            <person name="Riley R."/>
            <person name="Labutti K."/>
            <person name="Andreopoulos B."/>
            <person name="Lipzen A."/>
            <person name="Chen C."/>
            <person name="Yanf M."/>
            <person name="Daum C."/>
            <person name="Ng V."/>
            <person name="Clum A."/>
            <person name="Steindorff A."/>
            <person name="Ohm R."/>
            <person name="Martin F."/>
            <person name="Silar P."/>
            <person name="Natvig D."/>
            <person name="Lalanne C."/>
            <person name="Gautier V."/>
            <person name="Ament-Velasquez S.L."/>
            <person name="Kruys A."/>
            <person name="Hutchinson M.I."/>
            <person name="Powell A.J."/>
            <person name="Barry K."/>
            <person name="Miller A.N."/>
            <person name="Grigoriev I.V."/>
            <person name="Debuchy R."/>
            <person name="Gladieux P."/>
            <person name="Thoren M.H."/>
            <person name="Johannesson H."/>
        </authorList>
    </citation>
    <scope>NUCLEOTIDE SEQUENCE</scope>
    <source>
        <strain evidence="3">PSN4</strain>
    </source>
</reference>
<feature type="compositionally biased region" description="Acidic residues" evidence="1">
    <location>
        <begin position="245"/>
        <end position="255"/>
    </location>
</feature>
<evidence type="ECO:0000256" key="1">
    <source>
        <dbReference type="SAM" id="MobiDB-lite"/>
    </source>
</evidence>
<dbReference type="GO" id="GO:0005524">
    <property type="term" value="F:ATP binding"/>
    <property type="evidence" value="ECO:0007669"/>
    <property type="project" value="InterPro"/>
</dbReference>
<feature type="region of interest" description="Disordered" evidence="1">
    <location>
        <begin position="192"/>
        <end position="287"/>
    </location>
</feature>
<dbReference type="SUPFAM" id="SSF56112">
    <property type="entry name" value="Protein kinase-like (PK-like)"/>
    <property type="match status" value="1"/>
</dbReference>
<organism evidence="3 4">
    <name type="scientific">Echria macrotheca</name>
    <dbReference type="NCBI Taxonomy" id="438768"/>
    <lineage>
        <taxon>Eukaryota</taxon>
        <taxon>Fungi</taxon>
        <taxon>Dikarya</taxon>
        <taxon>Ascomycota</taxon>
        <taxon>Pezizomycotina</taxon>
        <taxon>Sordariomycetes</taxon>
        <taxon>Sordariomycetidae</taxon>
        <taxon>Sordariales</taxon>
        <taxon>Schizotheciaceae</taxon>
        <taxon>Echria</taxon>
    </lineage>
</organism>
<dbReference type="InterPro" id="IPR000719">
    <property type="entry name" value="Prot_kinase_dom"/>
</dbReference>
<proteinExistence type="predicted"/>
<dbReference type="GO" id="GO:0004672">
    <property type="term" value="F:protein kinase activity"/>
    <property type="evidence" value="ECO:0007669"/>
    <property type="project" value="InterPro"/>
</dbReference>
<feature type="region of interest" description="Disordered" evidence="1">
    <location>
        <begin position="505"/>
        <end position="560"/>
    </location>
</feature>
<evidence type="ECO:0000313" key="3">
    <source>
        <dbReference type="EMBL" id="KAK1752721.1"/>
    </source>
</evidence>
<sequence length="856" mass="96653">MDFPLIPTEEAWEKLDAKDFIDKPEIQRAFIKFRSAMRGRFAAYHRGAPNFMAAPPLNEEPKEGPAKYDAPSDKVPPWLSAFRYKHNWIRERRGSWHHFDSFAAFRGVDELGKERARRLSRALYPWDIRLVKVLGAGGFGIACLFETTEPGSAKPFRFVFKYGLKRDPMTLAGAENEKRIMRRLRGALHIVRPLQANSKQRKQGTTKPSSPPGGAGPATGARPATAPQDRAGPTAGAGKMVQALDSEDEEEQEDELQQRVVIEDSEEEEDPAPSSPEDDGFIFSYDAGGSFSGGLPAPTRGVGGFGTAADPDVLKYIPGAAWTGPAAQPAPAPAPAPAPVLVPVPIPIPAPISPISLSSGRRRARSGPGPIRTPPRQRPAPYHIGPRGRGQRRVQSWDNSQDQSQGATTATHSPGIPQPSLAPQPEAVPDFGFTAKCQIRSNLRSNLKPALQFRLQTPSHSFNHSLNHRFNHNSNHSRKYSYKYSHNHNPSFNHNYHNQRFNHSHKYNRSHGRKSSRNHNHSFNRNCSHSRNYNRSRSRSHSFNHNHHSQSFNHSRNYNRREDQTVLKGVLGMQWPPYTVPELEAGRGANEPCMSESVPQGQLKYWPLVHFDLDPQNVLIGDFGEPHYRRQDRPADGHKVVPVFKLNDFGLARYYSPARYRRVFEMWSARIRGKPEYFVPEQFTAEWDWVHWSPALQPEIKTAGKYGYRSNIFGVGLCVWSAMTLHKPSHQPHRFPTVQTIQRFHDGKLVQIRTYGGDLLVPDNEWHMKTYSAKLRCFVAQCLAENPGHRPGRLEITRLIDELARFNFNTDGNWANTDIGCRAWCEKSFAQPPEPASQNSERLKQWLRGNGEIPLV</sequence>
<keyword evidence="4" id="KW-1185">Reference proteome</keyword>
<feature type="domain" description="Protein kinase" evidence="2">
    <location>
        <begin position="451"/>
        <end position="804"/>
    </location>
</feature>
<evidence type="ECO:0000259" key="2">
    <source>
        <dbReference type="PROSITE" id="PS50011"/>
    </source>
</evidence>
<feature type="compositionally biased region" description="Basic residues" evidence="1">
    <location>
        <begin position="505"/>
        <end position="522"/>
    </location>
</feature>
<dbReference type="EMBL" id="MU839839">
    <property type="protein sequence ID" value="KAK1752721.1"/>
    <property type="molecule type" value="Genomic_DNA"/>
</dbReference>
<dbReference type="Proteomes" id="UP001239445">
    <property type="component" value="Unassembled WGS sequence"/>
</dbReference>
<feature type="region of interest" description="Disordered" evidence="1">
    <location>
        <begin position="352"/>
        <end position="429"/>
    </location>
</feature>
<feature type="compositionally biased region" description="Polar residues" evidence="1">
    <location>
        <begin position="393"/>
        <end position="412"/>
    </location>
</feature>
<evidence type="ECO:0000313" key="4">
    <source>
        <dbReference type="Proteomes" id="UP001239445"/>
    </source>
</evidence>
<feature type="compositionally biased region" description="Low complexity" evidence="1">
    <location>
        <begin position="218"/>
        <end position="227"/>
    </location>
</feature>
<accession>A0AAJ0BB68</accession>
<gene>
    <name evidence="3" type="ORF">QBC47DRAFT_432407</name>
</gene>
<name>A0AAJ0BB68_9PEZI</name>
<dbReference type="PROSITE" id="PS50011">
    <property type="entry name" value="PROTEIN_KINASE_DOM"/>
    <property type="match status" value="1"/>
</dbReference>
<dbReference type="AlphaFoldDB" id="A0AAJ0BB68"/>
<dbReference type="InterPro" id="IPR011009">
    <property type="entry name" value="Kinase-like_dom_sf"/>
</dbReference>
<feature type="compositionally biased region" description="Acidic residues" evidence="1">
    <location>
        <begin position="263"/>
        <end position="280"/>
    </location>
</feature>
<comment type="caution">
    <text evidence="3">The sequence shown here is derived from an EMBL/GenBank/DDBJ whole genome shotgun (WGS) entry which is preliminary data.</text>
</comment>
<protein>
    <recommendedName>
        <fullName evidence="2">Protein kinase domain-containing protein</fullName>
    </recommendedName>
</protein>